<dbReference type="STRING" id="1631356.VV01_00890"/>
<dbReference type="InterPro" id="IPR002767">
    <property type="entry name" value="Thiamine_BP"/>
</dbReference>
<dbReference type="Proteomes" id="UP000037397">
    <property type="component" value="Unassembled WGS sequence"/>
</dbReference>
<dbReference type="InterPro" id="IPR029756">
    <property type="entry name" value="MTH1187/YkoF-like"/>
</dbReference>
<protein>
    <recommendedName>
        <fullName evidence="1">Thiamine-binding protein domain-containing protein</fullName>
    </recommendedName>
</protein>
<name>A0A0L6CDU2_9MICO</name>
<dbReference type="EMBL" id="LAIR01000002">
    <property type="protein sequence ID" value="KNX36036.1"/>
    <property type="molecule type" value="Genomic_DNA"/>
</dbReference>
<dbReference type="RefSeq" id="WP_050668241.1">
    <property type="nucleotide sequence ID" value="NZ_LAIR01000002.1"/>
</dbReference>
<organism evidence="2 3">
    <name type="scientific">Luteipulveratus halotolerans</name>
    <dbReference type="NCBI Taxonomy" id="1631356"/>
    <lineage>
        <taxon>Bacteria</taxon>
        <taxon>Bacillati</taxon>
        <taxon>Actinomycetota</taxon>
        <taxon>Actinomycetes</taxon>
        <taxon>Micrococcales</taxon>
        <taxon>Dermacoccaceae</taxon>
        <taxon>Luteipulveratus</taxon>
    </lineage>
</organism>
<dbReference type="Pfam" id="PF01910">
    <property type="entry name" value="Thiamine_BP"/>
    <property type="match status" value="1"/>
</dbReference>
<comment type="caution">
    <text evidence="2">The sequence shown here is derived from an EMBL/GenBank/DDBJ whole genome shotgun (WGS) entry which is preliminary data.</text>
</comment>
<keyword evidence="3" id="KW-1185">Reference proteome</keyword>
<gene>
    <name evidence="2" type="ORF">VV01_00890</name>
</gene>
<sequence>MRVRCEVTTEPFHGEGPLPPHVVAVADAFTAAGLTPDLGPLGTSASGDVSAVAAVLRDVTSAAFEAGAARVSVQVERADDE</sequence>
<evidence type="ECO:0000313" key="3">
    <source>
        <dbReference type="Proteomes" id="UP000037397"/>
    </source>
</evidence>
<accession>A0A0L6CDU2</accession>
<dbReference type="OrthoDB" id="9796595at2"/>
<dbReference type="AlphaFoldDB" id="A0A0L6CDU2"/>
<feature type="domain" description="Thiamine-binding protein" evidence="1">
    <location>
        <begin position="7"/>
        <end position="75"/>
    </location>
</feature>
<dbReference type="SUPFAM" id="SSF89957">
    <property type="entry name" value="MTH1187/YkoF-like"/>
    <property type="match status" value="1"/>
</dbReference>
<evidence type="ECO:0000313" key="2">
    <source>
        <dbReference type="EMBL" id="KNX36036.1"/>
    </source>
</evidence>
<proteinExistence type="predicted"/>
<evidence type="ECO:0000259" key="1">
    <source>
        <dbReference type="Pfam" id="PF01910"/>
    </source>
</evidence>
<dbReference type="Gene3D" id="3.30.70.930">
    <property type="match status" value="1"/>
</dbReference>
<reference evidence="3" key="1">
    <citation type="submission" date="2015-03" db="EMBL/GenBank/DDBJ databases">
        <title>Luteipulveratus halotolerans sp. nov., a novel actinobacterium (Dermacoccaceae) from Sarawak, Malaysia.</title>
        <authorList>
            <person name="Juboi H."/>
            <person name="Basik A."/>
            <person name="Shamsul S.S."/>
            <person name="Arnold P."/>
            <person name="Schmitt E.K."/>
            <person name="Sanglier J.-J."/>
            <person name="Yeo T."/>
        </authorList>
    </citation>
    <scope>NUCLEOTIDE SEQUENCE [LARGE SCALE GENOMIC DNA]</scope>
    <source>
        <strain evidence="3">C296001</strain>
    </source>
</reference>